<dbReference type="RefSeq" id="WP_323468036.1">
    <property type="nucleotide sequence ID" value="NZ_JAWJAY010000684.1"/>
</dbReference>
<protein>
    <submittedName>
        <fullName evidence="1">Histidine phosphatase family protein</fullName>
    </submittedName>
</protein>
<dbReference type="InterPro" id="IPR029033">
    <property type="entry name" value="His_PPase_superfam"/>
</dbReference>
<dbReference type="InterPro" id="IPR013078">
    <property type="entry name" value="His_Pase_superF_clade-1"/>
</dbReference>
<organism evidence="1 2">
    <name type="scientific">Alkalihalophilus pseudofirmus</name>
    <name type="common">Bacillus pseudofirmus</name>
    <dbReference type="NCBI Taxonomy" id="79885"/>
    <lineage>
        <taxon>Bacteria</taxon>
        <taxon>Bacillati</taxon>
        <taxon>Bacillota</taxon>
        <taxon>Bacilli</taxon>
        <taxon>Bacillales</taxon>
        <taxon>Bacillaceae</taxon>
        <taxon>Alkalihalophilus</taxon>
    </lineage>
</organism>
<dbReference type="Gene3D" id="3.40.50.1240">
    <property type="entry name" value="Phosphoglycerate mutase-like"/>
    <property type="match status" value="1"/>
</dbReference>
<gene>
    <name evidence="1" type="ORF">RYX45_22475</name>
</gene>
<dbReference type="SUPFAM" id="SSF53254">
    <property type="entry name" value="Phosphoglycerate mutase-like"/>
    <property type="match status" value="1"/>
</dbReference>
<name>A0AAJ2U5K8_ALKPS</name>
<comment type="caution">
    <text evidence="1">The sequence shown here is derived from an EMBL/GenBank/DDBJ whole genome shotgun (WGS) entry which is preliminary data.</text>
</comment>
<reference evidence="1" key="1">
    <citation type="submission" date="2023-10" db="EMBL/GenBank/DDBJ databases">
        <title>Screening of Alkalihalophilus pseudofirmusBZ-TG-HK211 and Its Alleviation of Salt Stress on Rapeseed Growth.</title>
        <authorList>
            <person name="Zhao B."/>
            <person name="Guo T."/>
        </authorList>
    </citation>
    <scope>NUCLEOTIDE SEQUENCE</scope>
    <source>
        <strain evidence="1">BZ-TG-HK211</strain>
    </source>
</reference>
<evidence type="ECO:0000313" key="2">
    <source>
        <dbReference type="Proteomes" id="UP001285636"/>
    </source>
</evidence>
<dbReference type="Proteomes" id="UP001285636">
    <property type="component" value="Unassembled WGS sequence"/>
</dbReference>
<evidence type="ECO:0000313" key="1">
    <source>
        <dbReference type="EMBL" id="MDV2887937.1"/>
    </source>
</evidence>
<proteinExistence type="predicted"/>
<dbReference type="AlphaFoldDB" id="A0AAJ2U5K8"/>
<feature type="non-terminal residue" evidence="1">
    <location>
        <position position="89"/>
    </location>
</feature>
<dbReference type="EMBL" id="JAWJAY010000684">
    <property type="protein sequence ID" value="MDV2887937.1"/>
    <property type="molecule type" value="Genomic_DNA"/>
</dbReference>
<dbReference type="Pfam" id="PF00300">
    <property type="entry name" value="His_Phos_1"/>
    <property type="match status" value="1"/>
</dbReference>
<accession>A0AAJ2U5K8</accession>
<sequence length="89" mass="10415">AEIEQGINENQRILHSLSPFDLVLASTLIRTQQTAQHYRFYPETERLLDELDFGPFEGRPKEELLEILGDQWLENPKELVLGESIRHLE</sequence>
<feature type="non-terminal residue" evidence="1">
    <location>
        <position position="1"/>
    </location>
</feature>